<dbReference type="AlphaFoldDB" id="A0A8S9P3Q1"/>
<name>A0A8S9P3Q1_BRACR</name>
<dbReference type="EMBL" id="QGKX02001521">
    <property type="protein sequence ID" value="KAF3507867.1"/>
    <property type="molecule type" value="Genomic_DNA"/>
</dbReference>
<proteinExistence type="predicted"/>
<sequence>MLSKLPKTPVQPKAHRGPKSTNRAIKVLLLQTWKAAKPGTWVITPTPAPSKPVSDFLQKRSTVPAKSKIFWVPKELRVLIQAPDLKRKPKVPPIASRLQSKISGSKEEPPGSYVASGFQR</sequence>
<dbReference type="Proteomes" id="UP000712600">
    <property type="component" value="Unassembled WGS sequence"/>
</dbReference>
<comment type="caution">
    <text evidence="2">The sequence shown here is derived from an EMBL/GenBank/DDBJ whole genome shotgun (WGS) entry which is preliminary data.</text>
</comment>
<feature type="region of interest" description="Disordered" evidence="1">
    <location>
        <begin position="1"/>
        <end position="22"/>
    </location>
</feature>
<evidence type="ECO:0000256" key="1">
    <source>
        <dbReference type="SAM" id="MobiDB-lite"/>
    </source>
</evidence>
<evidence type="ECO:0000313" key="2">
    <source>
        <dbReference type="EMBL" id="KAF3507867.1"/>
    </source>
</evidence>
<feature type="region of interest" description="Disordered" evidence="1">
    <location>
        <begin position="88"/>
        <end position="120"/>
    </location>
</feature>
<accession>A0A8S9P3Q1</accession>
<protein>
    <submittedName>
        <fullName evidence="2">Uncharacterized protein</fullName>
    </submittedName>
</protein>
<gene>
    <name evidence="2" type="ORF">F2Q69_00006410</name>
</gene>
<evidence type="ECO:0000313" key="3">
    <source>
        <dbReference type="Proteomes" id="UP000712600"/>
    </source>
</evidence>
<reference evidence="2" key="1">
    <citation type="submission" date="2019-12" db="EMBL/GenBank/DDBJ databases">
        <title>Genome sequencing and annotation of Brassica cretica.</title>
        <authorList>
            <person name="Studholme D.J."/>
            <person name="Sarris P."/>
        </authorList>
    </citation>
    <scope>NUCLEOTIDE SEQUENCE</scope>
    <source>
        <strain evidence="2">PFS-109/04</strain>
        <tissue evidence="2">Leaf</tissue>
    </source>
</reference>
<organism evidence="2 3">
    <name type="scientific">Brassica cretica</name>
    <name type="common">Mustard</name>
    <dbReference type="NCBI Taxonomy" id="69181"/>
    <lineage>
        <taxon>Eukaryota</taxon>
        <taxon>Viridiplantae</taxon>
        <taxon>Streptophyta</taxon>
        <taxon>Embryophyta</taxon>
        <taxon>Tracheophyta</taxon>
        <taxon>Spermatophyta</taxon>
        <taxon>Magnoliopsida</taxon>
        <taxon>eudicotyledons</taxon>
        <taxon>Gunneridae</taxon>
        <taxon>Pentapetalae</taxon>
        <taxon>rosids</taxon>
        <taxon>malvids</taxon>
        <taxon>Brassicales</taxon>
        <taxon>Brassicaceae</taxon>
        <taxon>Brassiceae</taxon>
        <taxon>Brassica</taxon>
    </lineage>
</organism>